<sequence>MRDVRPSLSSILDCSRLSPPCSHRPTRRTTCQTLATGSAAAATTSGVCSLPSDSRQRQTLRLGDGHTGEEVIPTCHGRGGGEGVRLTGDWTRPPIPPAVADVSVQVSEAGTQAQTTVQIDEEPVQGQRQTRCLPPLACSWPSSVCHQHKTLGSPNFTALIQDIILWPVDWPTNFIYGQKSRVYIILMAYLEMDCHVSQFSPSYYNLPFTLSSSPPYLQAICRVRGWAGPSNADAQQTECTGDDGNGSSKAKNDQAAGHCLNLVASDDMMRDESTCKIGWHCGSN</sequence>
<feature type="region of interest" description="Disordered" evidence="1">
    <location>
        <begin position="232"/>
        <end position="253"/>
    </location>
</feature>
<dbReference type="EnsemblPlants" id="Zm00001eb358190_T003">
    <property type="protein sequence ID" value="Zm00001eb358190_P003"/>
    <property type="gene ID" value="Zm00001eb358190"/>
</dbReference>
<dbReference type="InParanoid" id="A0A804QTD0"/>
<evidence type="ECO:0000313" key="3">
    <source>
        <dbReference type="Proteomes" id="UP000007305"/>
    </source>
</evidence>
<protein>
    <submittedName>
        <fullName evidence="2">Uncharacterized protein</fullName>
    </submittedName>
</protein>
<reference evidence="2" key="2">
    <citation type="submission" date="2019-07" db="EMBL/GenBank/DDBJ databases">
        <authorList>
            <person name="Seetharam A."/>
            <person name="Woodhouse M."/>
            <person name="Cannon E."/>
        </authorList>
    </citation>
    <scope>NUCLEOTIDE SEQUENCE [LARGE SCALE GENOMIC DNA]</scope>
    <source>
        <strain evidence="2">cv. B73</strain>
    </source>
</reference>
<name>A0A804QTD0_MAIZE</name>
<dbReference type="Proteomes" id="UP000007305">
    <property type="component" value="Chromosome 8"/>
</dbReference>
<feature type="compositionally biased region" description="Polar residues" evidence="1">
    <location>
        <begin position="232"/>
        <end position="249"/>
    </location>
</feature>
<organism evidence="2 3">
    <name type="scientific">Zea mays</name>
    <name type="common">Maize</name>
    <dbReference type="NCBI Taxonomy" id="4577"/>
    <lineage>
        <taxon>Eukaryota</taxon>
        <taxon>Viridiplantae</taxon>
        <taxon>Streptophyta</taxon>
        <taxon>Embryophyta</taxon>
        <taxon>Tracheophyta</taxon>
        <taxon>Spermatophyta</taxon>
        <taxon>Magnoliopsida</taxon>
        <taxon>Liliopsida</taxon>
        <taxon>Poales</taxon>
        <taxon>Poaceae</taxon>
        <taxon>PACMAD clade</taxon>
        <taxon>Panicoideae</taxon>
        <taxon>Andropogonodae</taxon>
        <taxon>Andropogoneae</taxon>
        <taxon>Tripsacinae</taxon>
        <taxon>Zea</taxon>
    </lineage>
</organism>
<proteinExistence type="predicted"/>
<dbReference type="AlphaFoldDB" id="A0A804QTD0"/>
<dbReference type="Gramene" id="Zm00001eb358190_T003">
    <property type="protein sequence ID" value="Zm00001eb358190_P003"/>
    <property type="gene ID" value="Zm00001eb358190"/>
</dbReference>
<evidence type="ECO:0000256" key="1">
    <source>
        <dbReference type="SAM" id="MobiDB-lite"/>
    </source>
</evidence>
<reference evidence="2" key="3">
    <citation type="submission" date="2021-05" db="UniProtKB">
        <authorList>
            <consortium name="EnsemblPlants"/>
        </authorList>
    </citation>
    <scope>IDENTIFICATION</scope>
    <source>
        <strain evidence="2">cv. B73</strain>
    </source>
</reference>
<feature type="region of interest" description="Disordered" evidence="1">
    <location>
        <begin position="45"/>
        <end position="70"/>
    </location>
</feature>
<evidence type="ECO:0000313" key="2">
    <source>
        <dbReference type="EnsemblPlants" id="Zm00001eb358190_P003"/>
    </source>
</evidence>
<keyword evidence="3" id="KW-1185">Reference proteome</keyword>
<reference evidence="3" key="1">
    <citation type="journal article" date="2009" name="Science">
        <title>The B73 maize genome: complexity, diversity, and dynamics.</title>
        <authorList>
            <person name="Schnable P.S."/>
            <person name="Ware D."/>
            <person name="Fulton R.S."/>
            <person name="Stein J.C."/>
            <person name="Wei F."/>
            <person name="Pasternak S."/>
            <person name="Liang C."/>
            <person name="Zhang J."/>
            <person name="Fulton L."/>
            <person name="Graves T.A."/>
            <person name="Minx P."/>
            <person name="Reily A.D."/>
            <person name="Courtney L."/>
            <person name="Kruchowski S.S."/>
            <person name="Tomlinson C."/>
            <person name="Strong C."/>
            <person name="Delehaunty K."/>
            <person name="Fronick C."/>
            <person name="Courtney B."/>
            <person name="Rock S.M."/>
            <person name="Belter E."/>
            <person name="Du F."/>
            <person name="Kim K."/>
            <person name="Abbott R.M."/>
            <person name="Cotton M."/>
            <person name="Levy A."/>
            <person name="Marchetto P."/>
            <person name="Ochoa K."/>
            <person name="Jackson S.M."/>
            <person name="Gillam B."/>
            <person name="Chen W."/>
            <person name="Yan L."/>
            <person name="Higginbotham J."/>
            <person name="Cardenas M."/>
            <person name="Waligorski J."/>
            <person name="Applebaum E."/>
            <person name="Phelps L."/>
            <person name="Falcone J."/>
            <person name="Kanchi K."/>
            <person name="Thane T."/>
            <person name="Scimone A."/>
            <person name="Thane N."/>
            <person name="Henke J."/>
            <person name="Wang T."/>
            <person name="Ruppert J."/>
            <person name="Shah N."/>
            <person name="Rotter K."/>
            <person name="Hodges J."/>
            <person name="Ingenthron E."/>
            <person name="Cordes M."/>
            <person name="Kohlberg S."/>
            <person name="Sgro J."/>
            <person name="Delgado B."/>
            <person name="Mead K."/>
            <person name="Chinwalla A."/>
            <person name="Leonard S."/>
            <person name="Crouse K."/>
            <person name="Collura K."/>
            <person name="Kudrna D."/>
            <person name="Currie J."/>
            <person name="He R."/>
            <person name="Angelova A."/>
            <person name="Rajasekar S."/>
            <person name="Mueller T."/>
            <person name="Lomeli R."/>
            <person name="Scara G."/>
            <person name="Ko A."/>
            <person name="Delaney K."/>
            <person name="Wissotski M."/>
            <person name="Lopez G."/>
            <person name="Campos D."/>
            <person name="Braidotti M."/>
            <person name="Ashley E."/>
            <person name="Golser W."/>
            <person name="Kim H."/>
            <person name="Lee S."/>
            <person name="Lin J."/>
            <person name="Dujmic Z."/>
            <person name="Kim W."/>
            <person name="Talag J."/>
            <person name="Zuccolo A."/>
            <person name="Fan C."/>
            <person name="Sebastian A."/>
            <person name="Kramer M."/>
            <person name="Spiegel L."/>
            <person name="Nascimento L."/>
            <person name="Zutavern T."/>
            <person name="Miller B."/>
            <person name="Ambroise C."/>
            <person name="Muller S."/>
            <person name="Spooner W."/>
            <person name="Narechania A."/>
            <person name="Ren L."/>
            <person name="Wei S."/>
            <person name="Kumari S."/>
            <person name="Faga B."/>
            <person name="Levy M.J."/>
            <person name="McMahan L."/>
            <person name="Van Buren P."/>
            <person name="Vaughn M.W."/>
            <person name="Ying K."/>
            <person name="Yeh C.-T."/>
            <person name="Emrich S.J."/>
            <person name="Jia Y."/>
            <person name="Kalyanaraman A."/>
            <person name="Hsia A.-P."/>
            <person name="Barbazuk W.B."/>
            <person name="Baucom R.S."/>
            <person name="Brutnell T.P."/>
            <person name="Carpita N.C."/>
            <person name="Chaparro C."/>
            <person name="Chia J.-M."/>
            <person name="Deragon J.-M."/>
            <person name="Estill J.C."/>
            <person name="Fu Y."/>
            <person name="Jeddeloh J.A."/>
            <person name="Han Y."/>
            <person name="Lee H."/>
            <person name="Li P."/>
            <person name="Lisch D.R."/>
            <person name="Liu S."/>
            <person name="Liu Z."/>
            <person name="Nagel D.H."/>
            <person name="McCann M.C."/>
            <person name="SanMiguel P."/>
            <person name="Myers A.M."/>
            <person name="Nettleton D."/>
            <person name="Nguyen J."/>
            <person name="Penning B.W."/>
            <person name="Ponnala L."/>
            <person name="Schneider K.L."/>
            <person name="Schwartz D.C."/>
            <person name="Sharma A."/>
            <person name="Soderlund C."/>
            <person name="Springer N.M."/>
            <person name="Sun Q."/>
            <person name="Wang H."/>
            <person name="Waterman M."/>
            <person name="Westerman R."/>
            <person name="Wolfgruber T.K."/>
            <person name="Yang L."/>
            <person name="Yu Y."/>
            <person name="Zhang L."/>
            <person name="Zhou S."/>
            <person name="Zhu Q."/>
            <person name="Bennetzen J.L."/>
            <person name="Dawe R.K."/>
            <person name="Jiang J."/>
            <person name="Jiang N."/>
            <person name="Presting G.G."/>
            <person name="Wessler S.R."/>
            <person name="Aluru S."/>
            <person name="Martienssen R.A."/>
            <person name="Clifton S.W."/>
            <person name="McCombie W.R."/>
            <person name="Wing R.A."/>
            <person name="Wilson R.K."/>
        </authorList>
    </citation>
    <scope>NUCLEOTIDE SEQUENCE [LARGE SCALE GENOMIC DNA]</scope>
    <source>
        <strain evidence="3">cv. B73</strain>
    </source>
</reference>
<accession>A0A804QTD0</accession>